<keyword evidence="1" id="KW-1133">Transmembrane helix</keyword>
<gene>
    <name evidence="2" type="ORF">M3P19_03175</name>
</gene>
<feature type="transmembrane region" description="Helical" evidence="1">
    <location>
        <begin position="81"/>
        <end position="100"/>
    </location>
</feature>
<keyword evidence="1" id="KW-0472">Membrane</keyword>
<accession>A0ABT0PQL3</accession>
<protein>
    <recommendedName>
        <fullName evidence="4">DUF2809 domain-containing protein</fullName>
    </recommendedName>
</protein>
<proteinExistence type="predicted"/>
<feature type="transmembrane region" description="Helical" evidence="1">
    <location>
        <begin position="21"/>
        <end position="43"/>
    </location>
</feature>
<keyword evidence="3" id="KW-1185">Reference proteome</keyword>
<sequence length="149" mass="17008">MKPTEEKLVPNLGKQPPKWRLWLMRGLYFLTFIGLAYEAWAYLLQPAEPLGYLEGVAFSFWAVYATLMGLGIRYPVKMLPLILLQLGYKATWALTVYPPMKLTGAITPEAESFYAICITAVIIDTLVIPWGYVIQNYLKPMFDLKRGIL</sequence>
<name>A0ABT0PQL3_9FLAO</name>
<organism evidence="2 3">
    <name type="scientific">Flagellimonas spongiicola</name>
    <dbReference type="NCBI Taxonomy" id="2942208"/>
    <lineage>
        <taxon>Bacteria</taxon>
        <taxon>Pseudomonadati</taxon>
        <taxon>Bacteroidota</taxon>
        <taxon>Flavobacteriia</taxon>
        <taxon>Flavobacteriales</taxon>
        <taxon>Flavobacteriaceae</taxon>
        <taxon>Flagellimonas</taxon>
    </lineage>
</organism>
<feature type="transmembrane region" description="Helical" evidence="1">
    <location>
        <begin position="55"/>
        <end position="74"/>
    </location>
</feature>
<comment type="caution">
    <text evidence="2">The sequence shown here is derived from an EMBL/GenBank/DDBJ whole genome shotgun (WGS) entry which is preliminary data.</text>
</comment>
<evidence type="ECO:0000313" key="2">
    <source>
        <dbReference type="EMBL" id="MCL6272992.1"/>
    </source>
</evidence>
<evidence type="ECO:0000256" key="1">
    <source>
        <dbReference type="SAM" id="Phobius"/>
    </source>
</evidence>
<dbReference type="EMBL" id="JAMFMA010000001">
    <property type="protein sequence ID" value="MCL6272992.1"/>
    <property type="molecule type" value="Genomic_DNA"/>
</dbReference>
<evidence type="ECO:0000313" key="3">
    <source>
        <dbReference type="Proteomes" id="UP001203607"/>
    </source>
</evidence>
<feature type="transmembrane region" description="Helical" evidence="1">
    <location>
        <begin position="112"/>
        <end position="134"/>
    </location>
</feature>
<keyword evidence="1" id="KW-0812">Transmembrane</keyword>
<dbReference type="RefSeq" id="WP_249656170.1">
    <property type="nucleotide sequence ID" value="NZ_JAMFMA010000001.1"/>
</dbReference>
<evidence type="ECO:0008006" key="4">
    <source>
        <dbReference type="Google" id="ProtNLM"/>
    </source>
</evidence>
<dbReference type="Proteomes" id="UP001203607">
    <property type="component" value="Unassembled WGS sequence"/>
</dbReference>
<reference evidence="2 3" key="1">
    <citation type="submission" date="2022-05" db="EMBL/GenBank/DDBJ databases">
        <authorList>
            <person name="Park J.-S."/>
        </authorList>
    </citation>
    <scope>NUCLEOTIDE SEQUENCE [LARGE SCALE GENOMIC DNA]</scope>
    <source>
        <strain evidence="2 3">2012CJ35-5</strain>
    </source>
</reference>